<keyword evidence="3" id="KW-0732">Signal</keyword>
<evidence type="ECO:0000313" key="4">
    <source>
        <dbReference type="EMBL" id="TQL74932.1"/>
    </source>
</evidence>
<gene>
    <name evidence="4" type="ORF">FB566_0422</name>
</gene>
<proteinExistence type="predicted"/>
<feature type="compositionally biased region" description="Pro residues" evidence="1">
    <location>
        <begin position="396"/>
        <end position="411"/>
    </location>
</feature>
<keyword evidence="2" id="KW-0472">Membrane</keyword>
<evidence type="ECO:0000256" key="1">
    <source>
        <dbReference type="SAM" id="MobiDB-lite"/>
    </source>
</evidence>
<dbReference type="SUPFAM" id="SSF48239">
    <property type="entry name" value="Terpenoid cyclases/Protein prenyltransferases"/>
    <property type="match status" value="1"/>
</dbReference>
<name>A0A543AQT0_9ACTN</name>
<comment type="caution">
    <text evidence="4">The sequence shown here is derived from an EMBL/GenBank/DDBJ whole genome shotgun (WGS) entry which is preliminary data.</text>
</comment>
<accession>A0A543AQT0</accession>
<dbReference type="Proteomes" id="UP000317043">
    <property type="component" value="Unassembled WGS sequence"/>
</dbReference>
<dbReference type="InParanoid" id="A0A543AQT0"/>
<keyword evidence="4" id="KW-0808">Transferase</keyword>
<dbReference type="Gene3D" id="1.50.10.20">
    <property type="match status" value="1"/>
</dbReference>
<feature type="chain" id="PRO_5021770802" evidence="3">
    <location>
        <begin position="35"/>
        <end position="447"/>
    </location>
</feature>
<dbReference type="GO" id="GO:0016740">
    <property type="term" value="F:transferase activity"/>
    <property type="evidence" value="ECO:0007669"/>
    <property type="project" value="UniProtKB-KW"/>
</dbReference>
<feature type="region of interest" description="Disordered" evidence="1">
    <location>
        <begin position="377"/>
        <end position="414"/>
    </location>
</feature>
<evidence type="ECO:0000256" key="3">
    <source>
        <dbReference type="SAM" id="SignalP"/>
    </source>
</evidence>
<dbReference type="AlphaFoldDB" id="A0A543AQT0"/>
<evidence type="ECO:0000313" key="5">
    <source>
        <dbReference type="Proteomes" id="UP000317043"/>
    </source>
</evidence>
<dbReference type="EMBL" id="VFOW01000001">
    <property type="protein sequence ID" value="TQL74932.1"/>
    <property type="molecule type" value="Genomic_DNA"/>
</dbReference>
<feature type="transmembrane region" description="Helical" evidence="2">
    <location>
        <begin position="420"/>
        <end position="441"/>
    </location>
</feature>
<evidence type="ECO:0000256" key="2">
    <source>
        <dbReference type="SAM" id="Phobius"/>
    </source>
</evidence>
<sequence length="447" mass="45150">MRALGSGARRWSVTAGASIAVLAAAVMLPGVATADEPTAEAVAAADWLAGEIDDAGGMPGMVGTDWGLTIDALIALEATGAAPDVAQRITDGLKLHVRDYNSYDAWGQPGQRVAGATAKLLYAAVITDSDPAAFGEYDLRQETIDLIAGPEAGLEDGRVKDLVAAPSVDNSNTFGQSLAVLGLSRSGGVPQNAVDFLIDQQCSGGGFRLYPYAFGGSVVTGDCDEQGDAAVLDPDSTAMAVQALFTAAALDDVDGAEAAARKGADWLKSIQNGDGSFGGSGPTAAANTNSTGLAGQALAAAGYQVEADSAADWVRKHQLVADTAGAASAELGAIAYNGDSLTEARTNGIAQFQRDQWRRATPQAVLAVAQVSMGEIGIVTPTPHPGGGDDGETSPTPSPTPSTGGTPPPMKQLPVTGNPVLTIAGFGAALVVAGLVTLHIARRKELS</sequence>
<keyword evidence="2" id="KW-0812">Transmembrane</keyword>
<feature type="signal peptide" evidence="3">
    <location>
        <begin position="1"/>
        <end position="34"/>
    </location>
</feature>
<dbReference type="InterPro" id="IPR008930">
    <property type="entry name" value="Terpenoid_cyclase/PrenylTrfase"/>
</dbReference>
<keyword evidence="2" id="KW-1133">Transmembrane helix</keyword>
<reference evidence="4 5" key="1">
    <citation type="submission" date="2019-06" db="EMBL/GenBank/DDBJ databases">
        <title>Sequencing the genomes of 1000 actinobacteria strains.</title>
        <authorList>
            <person name="Klenk H.-P."/>
        </authorList>
    </citation>
    <scope>NUCLEOTIDE SEQUENCE [LARGE SCALE GENOMIC DNA]</scope>
    <source>
        <strain evidence="4 5">DSM 45928</strain>
    </source>
</reference>
<dbReference type="RefSeq" id="WP_211347487.1">
    <property type="nucleotide sequence ID" value="NZ_JBHTGS010000002.1"/>
</dbReference>
<protein>
    <submittedName>
        <fullName evidence="4">Prenyltransferase/squalene oxidase-like repeat protein</fullName>
    </submittedName>
</protein>
<organism evidence="4 5">
    <name type="scientific">Stackebrandtia endophytica</name>
    <dbReference type="NCBI Taxonomy" id="1496996"/>
    <lineage>
        <taxon>Bacteria</taxon>
        <taxon>Bacillati</taxon>
        <taxon>Actinomycetota</taxon>
        <taxon>Actinomycetes</taxon>
        <taxon>Glycomycetales</taxon>
        <taxon>Glycomycetaceae</taxon>
        <taxon>Stackebrandtia</taxon>
    </lineage>
</organism>
<keyword evidence="5" id="KW-1185">Reference proteome</keyword>